<dbReference type="Proteomes" id="UP001341840">
    <property type="component" value="Unassembled WGS sequence"/>
</dbReference>
<dbReference type="Pfam" id="PF20167">
    <property type="entry name" value="Transposase_32"/>
    <property type="match status" value="1"/>
</dbReference>
<comment type="caution">
    <text evidence="3">The sequence shown here is derived from an EMBL/GenBank/DDBJ whole genome shotgun (WGS) entry which is preliminary data.</text>
</comment>
<evidence type="ECO:0000259" key="2">
    <source>
        <dbReference type="Pfam" id="PF20167"/>
    </source>
</evidence>
<dbReference type="EMBL" id="JASCZI010061733">
    <property type="protein sequence ID" value="MED6139391.1"/>
    <property type="molecule type" value="Genomic_DNA"/>
</dbReference>
<accession>A0ABU6STN6</accession>
<proteinExistence type="predicted"/>
<gene>
    <name evidence="3" type="ORF">PIB30_083420</name>
</gene>
<sequence>MSRRVEYPTPPFPNSMAPMPRRQPAKLPPPCITTRRAKQRLGKGVTPEKAFDLQEGQYPEIAQQISLRGWRRLSKPSTKISKDLVHEFYSNAMKTKEELASGEDYPYTSFVRGKEVDFSAAKIREVLRIRNMNLGAEIDFKTSQVED</sequence>
<keyword evidence="4" id="KW-1185">Reference proteome</keyword>
<name>A0ABU6STN6_9FABA</name>
<evidence type="ECO:0000313" key="3">
    <source>
        <dbReference type="EMBL" id="MED6139391.1"/>
    </source>
</evidence>
<protein>
    <recommendedName>
        <fullName evidence="2">Putative plant transposon protein domain-containing protein</fullName>
    </recommendedName>
</protein>
<dbReference type="InterPro" id="IPR046796">
    <property type="entry name" value="Transposase_32_dom"/>
</dbReference>
<reference evidence="3 4" key="1">
    <citation type="journal article" date="2023" name="Plants (Basel)">
        <title>Bridging the Gap: Combining Genomics and Transcriptomics Approaches to Understand Stylosanthes scabra, an Orphan Legume from the Brazilian Caatinga.</title>
        <authorList>
            <person name="Ferreira-Neto J.R.C."/>
            <person name="da Silva M.D."/>
            <person name="Binneck E."/>
            <person name="de Melo N.F."/>
            <person name="da Silva R.H."/>
            <person name="de Melo A.L.T.M."/>
            <person name="Pandolfi V."/>
            <person name="Bustamante F.O."/>
            <person name="Brasileiro-Vidal A.C."/>
            <person name="Benko-Iseppon A.M."/>
        </authorList>
    </citation>
    <scope>NUCLEOTIDE SEQUENCE [LARGE SCALE GENOMIC DNA]</scope>
    <source>
        <tissue evidence="3">Leaves</tissue>
    </source>
</reference>
<feature type="domain" description="Putative plant transposon protein" evidence="2">
    <location>
        <begin position="68"/>
        <end position="130"/>
    </location>
</feature>
<evidence type="ECO:0000256" key="1">
    <source>
        <dbReference type="SAM" id="MobiDB-lite"/>
    </source>
</evidence>
<evidence type="ECO:0000313" key="4">
    <source>
        <dbReference type="Proteomes" id="UP001341840"/>
    </source>
</evidence>
<feature type="region of interest" description="Disordered" evidence="1">
    <location>
        <begin position="1"/>
        <end position="30"/>
    </location>
</feature>
<organism evidence="3 4">
    <name type="scientific">Stylosanthes scabra</name>
    <dbReference type="NCBI Taxonomy" id="79078"/>
    <lineage>
        <taxon>Eukaryota</taxon>
        <taxon>Viridiplantae</taxon>
        <taxon>Streptophyta</taxon>
        <taxon>Embryophyta</taxon>
        <taxon>Tracheophyta</taxon>
        <taxon>Spermatophyta</taxon>
        <taxon>Magnoliopsida</taxon>
        <taxon>eudicotyledons</taxon>
        <taxon>Gunneridae</taxon>
        <taxon>Pentapetalae</taxon>
        <taxon>rosids</taxon>
        <taxon>fabids</taxon>
        <taxon>Fabales</taxon>
        <taxon>Fabaceae</taxon>
        <taxon>Papilionoideae</taxon>
        <taxon>50 kb inversion clade</taxon>
        <taxon>dalbergioids sensu lato</taxon>
        <taxon>Dalbergieae</taxon>
        <taxon>Pterocarpus clade</taxon>
        <taxon>Stylosanthes</taxon>
    </lineage>
</organism>